<keyword evidence="3" id="KW-1185">Reference proteome</keyword>
<name>A0A445LWQ2_GLYSO</name>
<feature type="region of interest" description="Disordered" evidence="1">
    <location>
        <begin position="87"/>
        <end position="200"/>
    </location>
</feature>
<dbReference type="EMBL" id="QZWG01000002">
    <property type="protein sequence ID" value="RZC27609.1"/>
    <property type="molecule type" value="Genomic_DNA"/>
</dbReference>
<feature type="compositionally biased region" description="Polar residues" evidence="1">
    <location>
        <begin position="130"/>
        <end position="141"/>
    </location>
</feature>
<organism evidence="2 3">
    <name type="scientific">Glycine soja</name>
    <name type="common">Wild soybean</name>
    <dbReference type="NCBI Taxonomy" id="3848"/>
    <lineage>
        <taxon>Eukaryota</taxon>
        <taxon>Viridiplantae</taxon>
        <taxon>Streptophyta</taxon>
        <taxon>Embryophyta</taxon>
        <taxon>Tracheophyta</taxon>
        <taxon>Spermatophyta</taxon>
        <taxon>Magnoliopsida</taxon>
        <taxon>eudicotyledons</taxon>
        <taxon>Gunneridae</taxon>
        <taxon>Pentapetalae</taxon>
        <taxon>rosids</taxon>
        <taxon>fabids</taxon>
        <taxon>Fabales</taxon>
        <taxon>Fabaceae</taxon>
        <taxon>Papilionoideae</taxon>
        <taxon>50 kb inversion clade</taxon>
        <taxon>NPAAA clade</taxon>
        <taxon>indigoferoid/millettioid clade</taxon>
        <taxon>Phaseoleae</taxon>
        <taxon>Glycine</taxon>
        <taxon>Glycine subgen. Soja</taxon>
    </lineage>
</organism>
<evidence type="ECO:0000313" key="3">
    <source>
        <dbReference type="Proteomes" id="UP000289340"/>
    </source>
</evidence>
<dbReference type="GO" id="GO:0006897">
    <property type="term" value="P:endocytosis"/>
    <property type="evidence" value="ECO:0007669"/>
    <property type="project" value="TreeGrafter"/>
</dbReference>
<dbReference type="PANTHER" id="PTHR11216">
    <property type="entry name" value="EH DOMAIN"/>
    <property type="match status" value="1"/>
</dbReference>
<evidence type="ECO:0000256" key="1">
    <source>
        <dbReference type="SAM" id="MobiDB-lite"/>
    </source>
</evidence>
<dbReference type="AlphaFoldDB" id="A0A445LWQ2"/>
<protein>
    <submittedName>
        <fullName evidence="2">Uncharacterized protein</fullName>
    </submittedName>
</protein>
<feature type="compositionally biased region" description="Basic and acidic residues" evidence="1">
    <location>
        <begin position="146"/>
        <end position="166"/>
    </location>
</feature>
<dbReference type="Proteomes" id="UP000289340">
    <property type="component" value="Chromosome 2"/>
</dbReference>
<dbReference type="GO" id="GO:0005737">
    <property type="term" value="C:cytoplasm"/>
    <property type="evidence" value="ECO:0007669"/>
    <property type="project" value="TreeGrafter"/>
</dbReference>
<accession>A0A445LWQ2</accession>
<dbReference type="GO" id="GO:0005886">
    <property type="term" value="C:plasma membrane"/>
    <property type="evidence" value="ECO:0007669"/>
    <property type="project" value="TreeGrafter"/>
</dbReference>
<comment type="caution">
    <text evidence="2">The sequence shown here is derived from an EMBL/GenBank/DDBJ whole genome shotgun (WGS) entry which is preliminary data.</text>
</comment>
<reference evidence="2 3" key="1">
    <citation type="submission" date="2018-09" db="EMBL/GenBank/DDBJ databases">
        <title>A high-quality reference genome of wild soybean provides a powerful tool to mine soybean genomes.</title>
        <authorList>
            <person name="Xie M."/>
            <person name="Chung C.Y.L."/>
            <person name="Li M.-W."/>
            <person name="Wong F.-L."/>
            <person name="Chan T.-F."/>
            <person name="Lam H.-M."/>
        </authorList>
    </citation>
    <scope>NUCLEOTIDE SEQUENCE [LARGE SCALE GENOMIC DNA]</scope>
    <source>
        <strain evidence="3">cv. W05</strain>
        <tissue evidence="2">Hypocotyl of etiolated seedlings</tissue>
    </source>
</reference>
<gene>
    <name evidence="2" type="ORF">D0Y65_005614</name>
</gene>
<dbReference type="PANTHER" id="PTHR11216:SF161">
    <property type="entry name" value="CALCIUM-BINDING EF HAND FAMILY PROTEIN"/>
    <property type="match status" value="1"/>
</dbReference>
<dbReference type="GO" id="GO:0016197">
    <property type="term" value="P:endosomal transport"/>
    <property type="evidence" value="ECO:0007669"/>
    <property type="project" value="TreeGrafter"/>
</dbReference>
<proteinExistence type="predicted"/>
<evidence type="ECO:0000313" key="2">
    <source>
        <dbReference type="EMBL" id="RZC27609.1"/>
    </source>
</evidence>
<dbReference type="GO" id="GO:0005634">
    <property type="term" value="C:nucleus"/>
    <property type="evidence" value="ECO:0007669"/>
    <property type="project" value="TreeGrafter"/>
</dbReference>
<sequence>MQEMLCIFNTFDLIDIGGVLLSWQPGIQEGAADWDEDWDKLEDKEFVFVKELTLDVQNIIAPPKQKLLSAVNTKALNTEALNTEAVNTDSPTFAASPKSDDKSKKPQTTNEQGVGNGSVYNKSEDGSVKSAPNSPFASSAIGSPHGDFDSNIRKTAGEDSSPRDQDTIQETQRNEGNNGGPSGTMEPNESLLNHEVGPREWKVYSRREKRVTKG</sequence>
<feature type="compositionally biased region" description="Polar residues" evidence="1">
    <location>
        <begin position="107"/>
        <end position="121"/>
    </location>
</feature>